<dbReference type="Proteomes" id="UP000282977">
    <property type="component" value="Unassembled WGS sequence"/>
</dbReference>
<feature type="domain" description="Sialate O-acetylesterase" evidence="3">
    <location>
        <begin position="105"/>
        <end position="207"/>
    </location>
</feature>
<dbReference type="PANTHER" id="PTHR22901">
    <property type="entry name" value="SIALATE O-ACETYLESTERASE"/>
    <property type="match status" value="1"/>
</dbReference>
<accession>A0A437JA98</accession>
<sequence>MPRVLAVMAIWPLATMAHASPVLPPIWSDGAVVQADRPILLWGKAAPGEALTVTLGERRGRGVADKDGRWKIALAPLPAQATAMTLTVTSADGVRAVANDIVVGEVWLAAGQSNMEFPIEYADEGYDAFIEINAPQIRFFVVEKHQSLTPQEEARGVWVKLTPRSAPKVSAVGFFFARELMMRTGRPVGVVQASYGGTPIEAWTPRETIEAGDYDSDARSAWQDALDREIKERRDAAALLKARWEAALPGMRGEELMAFSPGEWPAQTSTARMATVLYNGMLHPLLPYAMRGMLWYQGETNRPDGARYRSKLAAFLNALDQRWGGHRPVGIVQTAPYAWPVGGDPQDVPLQWQGQAEVAASRPNTGLIPTLDIADRRDIHPRRKRFVGERLAWWATNRVYGLDAPAYTGPMLRSISRVDVGYRITFDHASGLRNRAGGAAVAIELQGVDGIWQPAEAAVDGDGLIVDDRTAPGAIRYQWRRDAQPDLVNAAGVPAWPFQSKLP</sequence>
<evidence type="ECO:0000256" key="1">
    <source>
        <dbReference type="ARBA" id="ARBA00022801"/>
    </source>
</evidence>
<dbReference type="InterPro" id="IPR036514">
    <property type="entry name" value="SGNH_hydro_sf"/>
</dbReference>
<organism evidence="4 5">
    <name type="scientific">Sphingobium algorifonticola</name>
    <dbReference type="NCBI Taxonomy" id="2008318"/>
    <lineage>
        <taxon>Bacteria</taxon>
        <taxon>Pseudomonadati</taxon>
        <taxon>Pseudomonadota</taxon>
        <taxon>Alphaproteobacteria</taxon>
        <taxon>Sphingomonadales</taxon>
        <taxon>Sphingomonadaceae</taxon>
        <taxon>Sphingobium</taxon>
    </lineage>
</organism>
<dbReference type="InterPro" id="IPR039329">
    <property type="entry name" value="SIAE"/>
</dbReference>
<comment type="caution">
    <text evidence="4">The sequence shown here is derived from an EMBL/GenBank/DDBJ whole genome shotgun (WGS) entry which is preliminary data.</text>
</comment>
<reference evidence="4 5" key="1">
    <citation type="submission" date="2019-01" db="EMBL/GenBank/DDBJ databases">
        <authorList>
            <person name="Chen W.-M."/>
        </authorList>
    </citation>
    <scope>NUCLEOTIDE SEQUENCE [LARGE SCALE GENOMIC DNA]</scope>
    <source>
        <strain evidence="4 5">TLA-22</strain>
    </source>
</reference>
<evidence type="ECO:0000313" key="4">
    <source>
        <dbReference type="EMBL" id="RVT42290.1"/>
    </source>
</evidence>
<dbReference type="Gene3D" id="3.40.50.1110">
    <property type="entry name" value="SGNH hydrolase"/>
    <property type="match status" value="1"/>
</dbReference>
<protein>
    <recommendedName>
        <fullName evidence="3">Sialate O-acetylesterase domain-containing protein</fullName>
    </recommendedName>
</protein>
<keyword evidence="2" id="KW-0732">Signal</keyword>
<dbReference type="GO" id="GO:0001681">
    <property type="term" value="F:sialate O-acetylesterase activity"/>
    <property type="evidence" value="ECO:0007669"/>
    <property type="project" value="InterPro"/>
</dbReference>
<feature type="signal peptide" evidence="2">
    <location>
        <begin position="1"/>
        <end position="19"/>
    </location>
</feature>
<dbReference type="Pfam" id="PF03629">
    <property type="entry name" value="SASA"/>
    <property type="match status" value="1"/>
</dbReference>
<proteinExistence type="predicted"/>
<dbReference type="EMBL" id="RZUL01000002">
    <property type="protein sequence ID" value="RVT42290.1"/>
    <property type="molecule type" value="Genomic_DNA"/>
</dbReference>
<evidence type="ECO:0000256" key="2">
    <source>
        <dbReference type="SAM" id="SignalP"/>
    </source>
</evidence>
<dbReference type="GO" id="GO:0005975">
    <property type="term" value="P:carbohydrate metabolic process"/>
    <property type="evidence" value="ECO:0007669"/>
    <property type="project" value="TreeGrafter"/>
</dbReference>
<dbReference type="RefSeq" id="WP_127690466.1">
    <property type="nucleotide sequence ID" value="NZ_RZUL01000002.1"/>
</dbReference>
<keyword evidence="5" id="KW-1185">Reference proteome</keyword>
<evidence type="ECO:0000259" key="3">
    <source>
        <dbReference type="Pfam" id="PF03629"/>
    </source>
</evidence>
<name>A0A437JA98_9SPHN</name>
<keyword evidence="1" id="KW-0378">Hydrolase</keyword>
<dbReference type="PANTHER" id="PTHR22901:SF0">
    <property type="entry name" value="SIALATE O-ACETYLESTERASE"/>
    <property type="match status" value="1"/>
</dbReference>
<evidence type="ECO:0000313" key="5">
    <source>
        <dbReference type="Proteomes" id="UP000282977"/>
    </source>
</evidence>
<dbReference type="InterPro" id="IPR005181">
    <property type="entry name" value="SASA"/>
</dbReference>
<dbReference type="AlphaFoldDB" id="A0A437JA98"/>
<dbReference type="InterPro" id="IPR013783">
    <property type="entry name" value="Ig-like_fold"/>
</dbReference>
<gene>
    <name evidence="4" type="ORF">ENE74_08820</name>
</gene>
<dbReference type="SUPFAM" id="SSF52266">
    <property type="entry name" value="SGNH hydrolase"/>
    <property type="match status" value="1"/>
</dbReference>
<feature type="chain" id="PRO_5019362407" description="Sialate O-acetylesterase domain-containing protein" evidence="2">
    <location>
        <begin position="20"/>
        <end position="503"/>
    </location>
</feature>
<dbReference type="OrthoDB" id="9795554at2"/>
<dbReference type="Gene3D" id="2.60.40.10">
    <property type="entry name" value="Immunoglobulins"/>
    <property type="match status" value="1"/>
</dbReference>